<dbReference type="Pfam" id="PF08240">
    <property type="entry name" value="ADH_N"/>
    <property type="match status" value="1"/>
</dbReference>
<dbReference type="InterPro" id="IPR036291">
    <property type="entry name" value="NAD(P)-bd_dom_sf"/>
</dbReference>
<keyword evidence="3" id="KW-0479">Metal-binding</keyword>
<comment type="cofactor">
    <cofactor evidence="1">
        <name>Zn(2+)</name>
        <dbReference type="ChEBI" id="CHEBI:29105"/>
    </cofactor>
</comment>
<evidence type="ECO:0000256" key="2">
    <source>
        <dbReference type="ARBA" id="ARBA00008072"/>
    </source>
</evidence>
<evidence type="ECO:0000313" key="8">
    <source>
        <dbReference type="EMBL" id="BBM96616.1"/>
    </source>
</evidence>
<dbReference type="RefSeq" id="XP_018212944.1">
    <property type="nucleotide sequence ID" value="XM_018355217.1"/>
</dbReference>
<dbReference type="Gene3D" id="3.90.180.10">
    <property type="entry name" value="Medium-chain alcohol dehydrogenases, catalytic domain"/>
    <property type="match status" value="1"/>
</dbReference>
<dbReference type="EMBL" id="LC275243">
    <property type="protein sequence ID" value="BBC48380.1"/>
    <property type="molecule type" value="Genomic_DNA"/>
</dbReference>
<evidence type="ECO:0000256" key="4">
    <source>
        <dbReference type="ARBA" id="ARBA00022833"/>
    </source>
</evidence>
<name>A0A1B7SP77_9ASCO</name>
<gene>
    <name evidence="7" type="primary">crd</name>
    <name evidence="9" type="ORF">OGATHE_005274</name>
</gene>
<dbReference type="GO" id="GO:0046872">
    <property type="term" value="F:metal ion binding"/>
    <property type="evidence" value="ECO:0007669"/>
    <property type="project" value="UniProtKB-KW"/>
</dbReference>
<organism evidence="9 10">
    <name type="scientific">Ogataea polymorpha</name>
    <dbReference type="NCBI Taxonomy" id="460523"/>
    <lineage>
        <taxon>Eukaryota</taxon>
        <taxon>Fungi</taxon>
        <taxon>Dikarya</taxon>
        <taxon>Ascomycota</taxon>
        <taxon>Saccharomycotina</taxon>
        <taxon>Pichiomycetes</taxon>
        <taxon>Pichiales</taxon>
        <taxon>Pichiaceae</taxon>
        <taxon>Ogataea</taxon>
    </lineage>
</organism>
<dbReference type="EMBL" id="LC176491">
    <property type="protein sequence ID" value="BBM96616.1"/>
    <property type="molecule type" value="mRNA"/>
</dbReference>
<dbReference type="SUPFAM" id="SSF51735">
    <property type="entry name" value="NAD(P)-binding Rossmann-fold domains"/>
    <property type="match status" value="1"/>
</dbReference>
<reference evidence="7" key="2">
    <citation type="journal article" date="2018" name="Appl. Microbiol. Biotechnol.">
        <title>Characterization of two carbonyl reductases from Ogataea polymorpha NBRC 0799.</title>
        <authorList>
            <person name="Isobe K."/>
            <person name="Miki S."/>
            <person name="Ueda R."/>
            <person name="Shichida S."/>
            <person name="Matsui D."/>
            <person name="Oku Y."/>
            <person name="Asano Y."/>
        </authorList>
    </citation>
    <scope>NUCLEOTIDE SEQUENCE</scope>
    <source>
        <strain evidence="7">NBRC 0799</strain>
    </source>
</reference>
<keyword evidence="10" id="KW-1185">Reference proteome</keyword>
<comment type="similarity">
    <text evidence="2">Belongs to the zinc-containing alcohol dehydrogenase family.</text>
</comment>
<feature type="domain" description="Alcohol dehydrogenase-like N-terminal" evidence="6">
    <location>
        <begin position="27"/>
        <end position="150"/>
    </location>
</feature>
<dbReference type="Gene3D" id="3.40.50.720">
    <property type="entry name" value="NAD(P)-binding Rossmann-like Domain"/>
    <property type="match status" value="1"/>
</dbReference>
<evidence type="ECO:0000256" key="1">
    <source>
        <dbReference type="ARBA" id="ARBA00001947"/>
    </source>
</evidence>
<dbReference type="PANTHER" id="PTHR42813">
    <property type="entry name" value="ZINC-TYPE ALCOHOL DEHYDROGENASE-LIKE"/>
    <property type="match status" value="1"/>
</dbReference>
<reference evidence="8" key="1">
    <citation type="submission" date="2016-08" db="EMBL/GenBank/DDBJ databases">
        <title>Development of new methods to assign aggregation hot spots focused on secondary structure and amino acid hydrophobicity.</title>
        <authorList>
            <person name="Matsui D."/>
            <person name="Nakano S."/>
            <person name="Dadashipour M."/>
            <person name="Asano Y."/>
        </authorList>
    </citation>
    <scope>NUCLEOTIDE SEQUENCE</scope>
    <source>
        <strain evidence="8">NBRC 0799</strain>
    </source>
</reference>
<dbReference type="Pfam" id="PF00107">
    <property type="entry name" value="ADH_zinc_N"/>
    <property type="match status" value="1"/>
</dbReference>
<accession>A0A1B7SP77</accession>
<reference evidence="9" key="4">
    <citation type="submission" date="2021-01" db="EMBL/GenBank/DDBJ databases">
        <authorList>
            <person name="Schikora-Tamarit M.A."/>
        </authorList>
    </citation>
    <scope>NUCLEOTIDE SEQUENCE</scope>
    <source>
        <strain evidence="9">NCAIM Y.01608</strain>
    </source>
</reference>
<protein>
    <submittedName>
        <fullName evidence="7">Carbonyl reductase</fullName>
    </submittedName>
</protein>
<dbReference type="OrthoDB" id="3941538at2759"/>
<dbReference type="AlphaFoldDB" id="A0A1B7SP77"/>
<dbReference type="InterPro" id="IPR011032">
    <property type="entry name" value="GroES-like_sf"/>
</dbReference>
<proteinExistence type="evidence at transcript level"/>
<evidence type="ECO:0000313" key="7">
    <source>
        <dbReference type="EMBL" id="BBC48380.1"/>
    </source>
</evidence>
<evidence type="ECO:0000313" key="10">
    <source>
        <dbReference type="Proteomes" id="UP000788993"/>
    </source>
</evidence>
<sequence length="364" mass="39319">MMKALCYLGQNKGIRWQSVPKPKVKLPTDVVGKILATTICGTDLHIVKGHVPECTECAESQPGRGLILGHEGIIEIEEIGSKVSNFKKGDICIVSCISPCGECYYCKRNIQAHCRETDTHCGWILGHAIDGTQAEYVRVPFADHGLYKVPKGISYDALIMLSDILPTAYEVGVLNGKVKEGDSVAIVGLGPIGLSALISTKSMNPSKIIAIDMDDSRLEVAKRMGADEIINPSKTDPKEKVHELTASEFKNPGVDVAMECVGIPQTFEMCEDLIGPGGHISNVGVHGSAVQLKLQELWGKNVTLSTGLVSAYSTADLLQKIVDGKIHPESLATHHFKLDEFEKAYEVFANPGKSKAIKVVLTSE</sequence>
<dbReference type="InterPro" id="IPR013149">
    <property type="entry name" value="ADH-like_C"/>
</dbReference>
<keyword evidence="4" id="KW-0862">Zinc</keyword>
<dbReference type="EMBL" id="JAEUBD010001468">
    <property type="protein sequence ID" value="KAH3660942.1"/>
    <property type="molecule type" value="Genomic_DNA"/>
</dbReference>
<dbReference type="SUPFAM" id="SSF50129">
    <property type="entry name" value="GroES-like"/>
    <property type="match status" value="1"/>
</dbReference>
<evidence type="ECO:0000256" key="3">
    <source>
        <dbReference type="ARBA" id="ARBA00022723"/>
    </source>
</evidence>
<evidence type="ECO:0000313" key="9">
    <source>
        <dbReference type="EMBL" id="KAH3660942.1"/>
    </source>
</evidence>
<dbReference type="PANTHER" id="PTHR42813:SF4">
    <property type="entry name" value="NADP-DEPENDENT ISOPROPANOL DEHYDROGENASE"/>
    <property type="match status" value="1"/>
</dbReference>
<reference evidence="9" key="3">
    <citation type="journal article" date="2021" name="Open Biol.">
        <title>Shared evolutionary footprints suggest mitochondrial oxidative damage underlies multiple complex I losses in fungi.</title>
        <authorList>
            <person name="Schikora-Tamarit M.A."/>
            <person name="Marcet-Houben M."/>
            <person name="Nosek J."/>
            <person name="Gabaldon T."/>
        </authorList>
    </citation>
    <scope>NUCLEOTIDE SEQUENCE</scope>
    <source>
        <strain evidence="9">NCAIM Y.01608</strain>
    </source>
</reference>
<feature type="domain" description="Alcohol dehydrogenase-like C-terminal" evidence="5">
    <location>
        <begin position="191"/>
        <end position="311"/>
    </location>
</feature>
<evidence type="ECO:0000259" key="6">
    <source>
        <dbReference type="Pfam" id="PF08240"/>
    </source>
</evidence>
<dbReference type="Proteomes" id="UP000788993">
    <property type="component" value="Unassembled WGS sequence"/>
</dbReference>
<dbReference type="InterPro" id="IPR013154">
    <property type="entry name" value="ADH-like_N"/>
</dbReference>
<dbReference type="SMR" id="A0A1B7SP77"/>
<evidence type="ECO:0000259" key="5">
    <source>
        <dbReference type="Pfam" id="PF00107"/>
    </source>
</evidence>